<keyword evidence="3" id="KW-1185">Reference proteome</keyword>
<evidence type="ECO:0000313" key="2">
    <source>
        <dbReference type="EMBL" id="PAV76677.1"/>
    </source>
</evidence>
<accession>A0A2A2KS82</accession>
<comment type="caution">
    <text evidence="2">The sequence shown here is derived from an EMBL/GenBank/DDBJ whole genome shotgun (WGS) entry which is preliminary data.</text>
</comment>
<protein>
    <submittedName>
        <fullName evidence="2">Uncharacterized protein</fullName>
    </submittedName>
</protein>
<dbReference type="AlphaFoldDB" id="A0A2A2KS82"/>
<dbReference type="Proteomes" id="UP000218231">
    <property type="component" value="Unassembled WGS sequence"/>
</dbReference>
<reference evidence="2 3" key="1">
    <citation type="journal article" date="2017" name="Curr. Biol.">
        <title>Genome architecture and evolution of a unichromosomal asexual nematode.</title>
        <authorList>
            <person name="Fradin H."/>
            <person name="Zegar C."/>
            <person name="Gutwein M."/>
            <person name="Lucas J."/>
            <person name="Kovtun M."/>
            <person name="Corcoran D."/>
            <person name="Baugh L.R."/>
            <person name="Kiontke K."/>
            <person name="Gunsalus K."/>
            <person name="Fitch D.H."/>
            <person name="Piano F."/>
        </authorList>
    </citation>
    <scope>NUCLEOTIDE SEQUENCE [LARGE SCALE GENOMIC DNA]</scope>
    <source>
        <strain evidence="2">PF1309</strain>
    </source>
</reference>
<gene>
    <name evidence="2" type="ORF">WR25_11427</name>
</gene>
<name>A0A2A2KS82_9BILA</name>
<feature type="region of interest" description="Disordered" evidence="1">
    <location>
        <begin position="54"/>
        <end position="73"/>
    </location>
</feature>
<proteinExistence type="predicted"/>
<evidence type="ECO:0000256" key="1">
    <source>
        <dbReference type="SAM" id="MobiDB-lite"/>
    </source>
</evidence>
<evidence type="ECO:0000313" key="3">
    <source>
        <dbReference type="Proteomes" id="UP000218231"/>
    </source>
</evidence>
<sequence>MATETVTTGPSMPVASLAGPSSSTAFAFAALMGCAASPNQQPFNMEVLLKPELGDYSPKTPGGNSTTDEISIW</sequence>
<dbReference type="EMBL" id="LIAE01007829">
    <property type="protein sequence ID" value="PAV76677.1"/>
    <property type="molecule type" value="Genomic_DNA"/>
</dbReference>
<feature type="compositionally biased region" description="Polar residues" evidence="1">
    <location>
        <begin position="62"/>
        <end position="73"/>
    </location>
</feature>
<organism evidence="2 3">
    <name type="scientific">Diploscapter pachys</name>
    <dbReference type="NCBI Taxonomy" id="2018661"/>
    <lineage>
        <taxon>Eukaryota</taxon>
        <taxon>Metazoa</taxon>
        <taxon>Ecdysozoa</taxon>
        <taxon>Nematoda</taxon>
        <taxon>Chromadorea</taxon>
        <taxon>Rhabditida</taxon>
        <taxon>Rhabditina</taxon>
        <taxon>Rhabditomorpha</taxon>
        <taxon>Rhabditoidea</taxon>
        <taxon>Rhabditidae</taxon>
        <taxon>Diploscapter</taxon>
    </lineage>
</organism>